<dbReference type="EMBL" id="JACSQQ010000007">
    <property type="protein sequence ID" value="MBD7949919.1"/>
    <property type="molecule type" value="Genomic_DNA"/>
</dbReference>
<sequence>MARQRIAPGSHGDITYTALRKRPGGKPERLARVGNTHRDREGRPAKPDAWLASTNVRDKDGRKRQVARQGARKEQALAALLAALADRHAPTTADIRATTLVVDLADLWRAHVERAGQVSTETLKLYRLTLDRHIKPGVLAELQVREVNAGTVHDFLSGLIDPETGRGRGSAKTARTVLRGMFELAVRNDAVKVNPVRQADRVQAPTKAVRRIEKEKKGHLTASEIDAVLATAASPAWQHRDLADLLHFLNGTGVRIGEALALTWERVDLDASTVEIGGHTVVRVKGEGLRIEEHGSTKSFDRTLTLPAAVASRLLERRVGQGNNPLGVVFPTPAYGTRGGTTLRDVPNTTKEIRKVFEAAGVTLPKGQGSHLFRHTVGTILLQKGVPIRDVSNQLGHVATKTTTDLYASRKTVARAAAEHL</sequence>
<evidence type="ECO:0000256" key="4">
    <source>
        <dbReference type="SAM" id="MobiDB-lite"/>
    </source>
</evidence>
<dbReference type="InterPro" id="IPR011010">
    <property type="entry name" value="DNA_brk_join_enz"/>
</dbReference>
<name>A0ABR8RQC2_9CELL</name>
<dbReference type="InterPro" id="IPR010998">
    <property type="entry name" value="Integrase_recombinase_N"/>
</dbReference>
<feature type="region of interest" description="Disordered" evidence="4">
    <location>
        <begin position="1"/>
        <end position="47"/>
    </location>
</feature>
<comment type="similarity">
    <text evidence="1">Belongs to the 'phage' integrase family.</text>
</comment>
<dbReference type="InterPro" id="IPR002104">
    <property type="entry name" value="Integrase_catalytic"/>
</dbReference>
<feature type="domain" description="Tyr recombinase" evidence="5">
    <location>
        <begin position="215"/>
        <end position="421"/>
    </location>
</feature>
<dbReference type="Pfam" id="PF00589">
    <property type="entry name" value="Phage_integrase"/>
    <property type="match status" value="1"/>
</dbReference>
<dbReference type="Proteomes" id="UP000641803">
    <property type="component" value="Unassembled WGS sequence"/>
</dbReference>
<keyword evidence="3" id="KW-0233">DNA recombination</keyword>
<accession>A0ABR8RQC2</accession>
<reference evidence="6 7" key="1">
    <citation type="submission" date="2020-08" db="EMBL/GenBank/DDBJ databases">
        <title>A Genomic Blueprint of the Chicken Gut Microbiome.</title>
        <authorList>
            <person name="Gilroy R."/>
            <person name="Ravi A."/>
            <person name="Getino M."/>
            <person name="Pursley I."/>
            <person name="Horton D.L."/>
            <person name="Alikhan N.-F."/>
            <person name="Baker D."/>
            <person name="Gharbi K."/>
            <person name="Hall N."/>
            <person name="Watson M."/>
            <person name="Adriaenssens E.M."/>
            <person name="Foster-Nyarko E."/>
            <person name="Jarju S."/>
            <person name="Secka A."/>
            <person name="Antonio M."/>
            <person name="Oren A."/>
            <person name="Chaudhuri R."/>
            <person name="La Ragione R.M."/>
            <person name="Hildebrand F."/>
            <person name="Pallen M.J."/>
        </authorList>
    </citation>
    <scope>NUCLEOTIDE SEQUENCE [LARGE SCALE GENOMIC DNA]</scope>
    <source>
        <strain evidence="6 7">Sa4CUA1</strain>
    </source>
</reference>
<dbReference type="PANTHER" id="PTHR30349">
    <property type="entry name" value="PHAGE INTEGRASE-RELATED"/>
    <property type="match status" value="1"/>
</dbReference>
<protein>
    <submittedName>
        <fullName evidence="6">Site-specific integrase</fullName>
    </submittedName>
</protein>
<evidence type="ECO:0000313" key="7">
    <source>
        <dbReference type="Proteomes" id="UP000641803"/>
    </source>
</evidence>
<dbReference type="RefSeq" id="WP_191795409.1">
    <property type="nucleotide sequence ID" value="NZ_JACSQQ010000007.1"/>
</dbReference>
<evidence type="ECO:0000313" key="6">
    <source>
        <dbReference type="EMBL" id="MBD7949919.1"/>
    </source>
</evidence>
<dbReference type="SUPFAM" id="SSF56349">
    <property type="entry name" value="DNA breaking-rejoining enzymes"/>
    <property type="match status" value="1"/>
</dbReference>
<dbReference type="CDD" id="cd00397">
    <property type="entry name" value="DNA_BRE_C"/>
    <property type="match status" value="1"/>
</dbReference>
<dbReference type="InterPro" id="IPR013762">
    <property type="entry name" value="Integrase-like_cat_sf"/>
</dbReference>
<keyword evidence="7" id="KW-1185">Reference proteome</keyword>
<evidence type="ECO:0000256" key="3">
    <source>
        <dbReference type="ARBA" id="ARBA00023172"/>
    </source>
</evidence>
<organism evidence="6 7">
    <name type="scientific">Oerskovia rustica</name>
    <dbReference type="NCBI Taxonomy" id="2762237"/>
    <lineage>
        <taxon>Bacteria</taxon>
        <taxon>Bacillati</taxon>
        <taxon>Actinomycetota</taxon>
        <taxon>Actinomycetes</taxon>
        <taxon>Micrococcales</taxon>
        <taxon>Cellulomonadaceae</taxon>
        <taxon>Oerskovia</taxon>
    </lineage>
</organism>
<dbReference type="PANTHER" id="PTHR30349:SF64">
    <property type="entry name" value="PROPHAGE INTEGRASE INTD-RELATED"/>
    <property type="match status" value="1"/>
</dbReference>
<keyword evidence="2" id="KW-0238">DNA-binding</keyword>
<dbReference type="InterPro" id="IPR050090">
    <property type="entry name" value="Tyrosine_recombinase_XerCD"/>
</dbReference>
<feature type="compositionally biased region" description="Basic and acidic residues" evidence="4">
    <location>
        <begin position="25"/>
        <end position="46"/>
    </location>
</feature>
<evidence type="ECO:0000259" key="5">
    <source>
        <dbReference type="PROSITE" id="PS51898"/>
    </source>
</evidence>
<evidence type="ECO:0000256" key="1">
    <source>
        <dbReference type="ARBA" id="ARBA00008857"/>
    </source>
</evidence>
<proteinExistence type="inferred from homology"/>
<evidence type="ECO:0000256" key="2">
    <source>
        <dbReference type="ARBA" id="ARBA00023125"/>
    </source>
</evidence>
<dbReference type="PROSITE" id="PS51898">
    <property type="entry name" value="TYR_RECOMBINASE"/>
    <property type="match status" value="1"/>
</dbReference>
<dbReference type="Gene3D" id="1.10.443.10">
    <property type="entry name" value="Intergrase catalytic core"/>
    <property type="match status" value="1"/>
</dbReference>
<comment type="caution">
    <text evidence="6">The sequence shown here is derived from an EMBL/GenBank/DDBJ whole genome shotgun (WGS) entry which is preliminary data.</text>
</comment>
<dbReference type="Gene3D" id="1.10.150.130">
    <property type="match status" value="1"/>
</dbReference>
<gene>
    <name evidence="6" type="ORF">H9652_05805</name>
</gene>